<proteinExistence type="predicted"/>
<gene>
    <name evidence="1" type="ORF">BV22DRAFT_1200041</name>
</gene>
<reference evidence="1" key="1">
    <citation type="journal article" date="2021" name="New Phytol.">
        <title>Evolutionary innovations through gain and loss of genes in the ectomycorrhizal Boletales.</title>
        <authorList>
            <person name="Wu G."/>
            <person name="Miyauchi S."/>
            <person name="Morin E."/>
            <person name="Kuo A."/>
            <person name="Drula E."/>
            <person name="Varga T."/>
            <person name="Kohler A."/>
            <person name="Feng B."/>
            <person name="Cao Y."/>
            <person name="Lipzen A."/>
            <person name="Daum C."/>
            <person name="Hundley H."/>
            <person name="Pangilinan J."/>
            <person name="Johnson J."/>
            <person name="Barry K."/>
            <person name="LaButti K."/>
            <person name="Ng V."/>
            <person name="Ahrendt S."/>
            <person name="Min B."/>
            <person name="Choi I.G."/>
            <person name="Park H."/>
            <person name="Plett J.M."/>
            <person name="Magnuson J."/>
            <person name="Spatafora J.W."/>
            <person name="Nagy L.G."/>
            <person name="Henrissat B."/>
            <person name="Grigoriev I.V."/>
            <person name="Yang Z.L."/>
            <person name="Xu J."/>
            <person name="Martin F.M."/>
        </authorList>
    </citation>
    <scope>NUCLEOTIDE SEQUENCE</scope>
    <source>
        <strain evidence="1">KUC20120723A-06</strain>
    </source>
</reference>
<protein>
    <submittedName>
        <fullName evidence="1">Alpha/beta-hydrolase</fullName>
    </submittedName>
</protein>
<name>A0ACB8B078_9AGAM</name>
<comment type="caution">
    <text evidence="1">The sequence shown here is derived from an EMBL/GenBank/DDBJ whole genome shotgun (WGS) entry which is preliminary data.</text>
</comment>
<organism evidence="1 2">
    <name type="scientific">Leucogyrophana mollusca</name>
    <dbReference type="NCBI Taxonomy" id="85980"/>
    <lineage>
        <taxon>Eukaryota</taxon>
        <taxon>Fungi</taxon>
        <taxon>Dikarya</taxon>
        <taxon>Basidiomycota</taxon>
        <taxon>Agaricomycotina</taxon>
        <taxon>Agaricomycetes</taxon>
        <taxon>Agaricomycetidae</taxon>
        <taxon>Boletales</taxon>
        <taxon>Boletales incertae sedis</taxon>
        <taxon>Leucogyrophana</taxon>
    </lineage>
</organism>
<sequence>MILDRSHVTLHHSALETTFRGIEHAVSTPDVPINQFRGIKYAHVPLRFRQSKLYTSYPSIVDATRYGPICPQSNQKSFEEELIGLPDSDIPRQVFKQDEFECLNLNITCPAGVHSESRLPVMVWIHGGGHRGSGSSWVYDGGALVRKSACIGKPIIMVTFNFRLGFFGFAGSPVIAEDNKAVGDDGVGNHGLRDQRKALEWVHHYIADFGGDPSNVTLFGSSSGAADIVHHLYSSANQQHQLFARAIIQSALVEYNVPDVYSAGWQFSRSISPLRVTSIDQLRAVPPEALVELTCPLRAIDDGVFFRKGWRDALFPQPESEEMERIPLDRNLSSLRLTARKVKSKSRSPHPSGRISVLPPSIPGLQPLIIGDCGFDSYLWSDPASQWSASGVVRRLRAICQSLTKATALLNAYEISPHTSPDDLTDRVLELVNDARVAWPTECVAQAALRSGSDVWRYVFDQEGPARGIPHHAADLIYLFDNVPLPLSPTHSPVSFDGDEPLPSLPSSQSSGGDVGDILGKTRTLDDIEAMDVDQFEFGWRHGDNDDGSWALPVVDEWTYGRVRDAMQERWISFACGERPWNGSRSKVFVFGPEGETGERSAGIFGGRRRRALWDAVLRPLGMGLVQKVGVELTNGPGLGAR</sequence>
<dbReference type="Proteomes" id="UP000790709">
    <property type="component" value="Unassembled WGS sequence"/>
</dbReference>
<dbReference type="EMBL" id="MU266820">
    <property type="protein sequence ID" value="KAH7918253.1"/>
    <property type="molecule type" value="Genomic_DNA"/>
</dbReference>
<keyword evidence="2" id="KW-1185">Reference proteome</keyword>
<accession>A0ACB8B078</accession>
<evidence type="ECO:0000313" key="1">
    <source>
        <dbReference type="EMBL" id="KAH7918253.1"/>
    </source>
</evidence>
<evidence type="ECO:0000313" key="2">
    <source>
        <dbReference type="Proteomes" id="UP000790709"/>
    </source>
</evidence>